<evidence type="ECO:0000259" key="2">
    <source>
        <dbReference type="Pfam" id="PF00582"/>
    </source>
</evidence>
<evidence type="ECO:0000313" key="4">
    <source>
        <dbReference type="Proteomes" id="UP000249754"/>
    </source>
</evidence>
<dbReference type="PANTHER" id="PTHR46268:SF6">
    <property type="entry name" value="UNIVERSAL STRESS PROTEIN UP12"/>
    <property type="match status" value="1"/>
</dbReference>
<dbReference type="Gene3D" id="3.40.50.620">
    <property type="entry name" value="HUPs"/>
    <property type="match status" value="1"/>
</dbReference>
<dbReference type="Pfam" id="PF00582">
    <property type="entry name" value="Usp"/>
    <property type="match status" value="1"/>
</dbReference>
<dbReference type="AlphaFoldDB" id="A0A327S9Z2"/>
<dbReference type="PANTHER" id="PTHR46268">
    <property type="entry name" value="STRESS RESPONSE PROTEIN NHAX"/>
    <property type="match status" value="1"/>
</dbReference>
<evidence type="ECO:0000256" key="1">
    <source>
        <dbReference type="ARBA" id="ARBA00008791"/>
    </source>
</evidence>
<dbReference type="RefSeq" id="WP_111636051.1">
    <property type="nucleotide sequence ID" value="NZ_QLLR01000037.1"/>
</dbReference>
<dbReference type="CDD" id="cd00293">
    <property type="entry name" value="USP-like"/>
    <property type="match status" value="1"/>
</dbReference>
<dbReference type="Proteomes" id="UP000249754">
    <property type="component" value="Unassembled WGS sequence"/>
</dbReference>
<dbReference type="InterPro" id="IPR006016">
    <property type="entry name" value="UspA"/>
</dbReference>
<dbReference type="InterPro" id="IPR006015">
    <property type="entry name" value="Universal_stress_UspA"/>
</dbReference>
<feature type="domain" description="UspA" evidence="2">
    <location>
        <begin position="3"/>
        <end position="140"/>
    </location>
</feature>
<dbReference type="EMBL" id="QLLR01000037">
    <property type="protein sequence ID" value="RAJ22597.1"/>
    <property type="molecule type" value="Genomic_DNA"/>
</dbReference>
<evidence type="ECO:0000313" key="3">
    <source>
        <dbReference type="EMBL" id="RAJ22597.1"/>
    </source>
</evidence>
<reference evidence="3 4" key="1">
    <citation type="submission" date="2018-06" db="EMBL/GenBank/DDBJ databases">
        <title>Genomic Encyclopedia of Archaeal and Bacterial Type Strains, Phase II (KMG-II): from individual species to whole genera.</title>
        <authorList>
            <person name="Goeker M."/>
        </authorList>
    </citation>
    <scope>NUCLEOTIDE SEQUENCE [LARGE SCALE GENOMIC DNA]</scope>
    <source>
        <strain evidence="3 4">DSM 14825</strain>
    </source>
</reference>
<dbReference type="PRINTS" id="PR01438">
    <property type="entry name" value="UNVRSLSTRESS"/>
</dbReference>
<name>A0A327S9Z2_9SPHI</name>
<dbReference type="InterPro" id="IPR014729">
    <property type="entry name" value="Rossmann-like_a/b/a_fold"/>
</dbReference>
<protein>
    <submittedName>
        <fullName evidence="3">Nucleotide-binding universal stress UspA family protein</fullName>
    </submittedName>
</protein>
<accession>A0A327S9Z2</accession>
<dbReference type="OrthoDB" id="9788959at2"/>
<comment type="similarity">
    <text evidence="1">Belongs to the universal stress protein A family.</text>
</comment>
<gene>
    <name evidence="3" type="ORF">LY11_04737</name>
</gene>
<sequence>MEFHKILIAIDSHPSSEIVALSGFQLAKQLNSEIALVSIIDSDGITDQDPATTRELDDMMEHNLNRSQINVIEKIFKDFPIKSFVEKGTPYKVIVETAEKWGADIIIMGTHSRKGLPHLLLGSVAEDVIRHSKKTLIVIPVSN</sequence>
<comment type="caution">
    <text evidence="3">The sequence shown here is derived from an EMBL/GenBank/DDBJ whole genome shotgun (WGS) entry which is preliminary data.</text>
</comment>
<organism evidence="3 4">
    <name type="scientific">Pedobacter cryoconitis</name>
    <dbReference type="NCBI Taxonomy" id="188932"/>
    <lineage>
        <taxon>Bacteria</taxon>
        <taxon>Pseudomonadati</taxon>
        <taxon>Bacteroidota</taxon>
        <taxon>Sphingobacteriia</taxon>
        <taxon>Sphingobacteriales</taxon>
        <taxon>Sphingobacteriaceae</taxon>
        <taxon>Pedobacter</taxon>
    </lineage>
</organism>
<dbReference type="SUPFAM" id="SSF52402">
    <property type="entry name" value="Adenine nucleotide alpha hydrolases-like"/>
    <property type="match status" value="1"/>
</dbReference>
<proteinExistence type="inferred from homology"/>